<accession>A0A835HFB8</accession>
<organism evidence="10 11">
    <name type="scientific">Coptis chinensis</name>
    <dbReference type="NCBI Taxonomy" id="261450"/>
    <lineage>
        <taxon>Eukaryota</taxon>
        <taxon>Viridiplantae</taxon>
        <taxon>Streptophyta</taxon>
        <taxon>Embryophyta</taxon>
        <taxon>Tracheophyta</taxon>
        <taxon>Spermatophyta</taxon>
        <taxon>Magnoliopsida</taxon>
        <taxon>Ranunculales</taxon>
        <taxon>Ranunculaceae</taxon>
        <taxon>Coptidoideae</taxon>
        <taxon>Coptis</taxon>
    </lineage>
</organism>
<evidence type="ECO:0000256" key="5">
    <source>
        <dbReference type="ARBA" id="ARBA00022737"/>
    </source>
</evidence>
<dbReference type="FunFam" id="3.80.10.10:FF:000062">
    <property type="entry name" value="protein STRUBBELIG-RECEPTOR FAMILY 3"/>
    <property type="match status" value="1"/>
</dbReference>
<evidence type="ECO:0000256" key="8">
    <source>
        <dbReference type="ARBA" id="ARBA00023170"/>
    </source>
</evidence>
<proteinExistence type="predicted"/>
<protein>
    <recommendedName>
        <fullName evidence="9">Leucine-rich repeat-containing N-terminal plant-type domain-containing protein</fullName>
    </recommendedName>
</protein>
<dbReference type="InterPro" id="IPR013210">
    <property type="entry name" value="LRR_N_plant-typ"/>
</dbReference>
<evidence type="ECO:0000256" key="3">
    <source>
        <dbReference type="ARBA" id="ARBA00022692"/>
    </source>
</evidence>
<keyword evidence="5" id="KW-0677">Repeat</keyword>
<dbReference type="InterPro" id="IPR001611">
    <property type="entry name" value="Leu-rich_rpt"/>
</dbReference>
<evidence type="ECO:0000259" key="9">
    <source>
        <dbReference type="Pfam" id="PF08263"/>
    </source>
</evidence>
<dbReference type="PANTHER" id="PTHR48007:SF56">
    <property type="entry name" value="LOW QUALITY PROTEIN: PROTEIN STRUBBELIG-RECEPTOR FAMILY 2"/>
    <property type="match status" value="1"/>
</dbReference>
<sequence length="501" mass="55452">MIKIRPMKKKLRQVRSRCWMGGTMLGMTDRDIFLENRLITVCASSFPVVSSNSGSKYISKYQITRIYFCLRTGYYDEARYVVLSSCVSQQFAPQLSEWITSGGMVSAETPATALEECEKIQIDRLLGDIATLFNTIEDFLWFKLAPVRDSQGGGSFVLDEGMVPYTLDDLQVYLRKFELSYYTKNGKDPLVYPCLAAEHPIAASNPTMEYLWKVPGLPQVRSDGCLCGSCDLIRQYGAAYLRSANLAMALECCAQAAVAMGGVCRTSQENWCIFNGINGSAKTPITKEDVVAAVQDLYKTLNYPSQLIGWKSDGGDPCEEPWKGISCSGSSIIYIQLSGLDIGGYLGGQLGNLLSLKQLDVSSNHIQGGIPYFLPPNATQLDFSCNNFTVNIPDSLSFMKHLRHLNISHNSLSGPIGNIFTGLQNLKQMDLSYNSFTGDLPSSFQNLMNLTGLYLQNNEFTGSVIFLANLQLIDLNIQNNSFSGVIPTQFQHVNLFCVSFF</sequence>
<dbReference type="InterPro" id="IPR046959">
    <property type="entry name" value="PRK1-6/SRF4-like"/>
</dbReference>
<comment type="subcellular location">
    <subcellularLocation>
        <location evidence="1">Membrane</location>
    </subcellularLocation>
</comment>
<dbReference type="Pfam" id="PF08263">
    <property type="entry name" value="LRRNT_2"/>
    <property type="match status" value="1"/>
</dbReference>
<evidence type="ECO:0000313" key="11">
    <source>
        <dbReference type="Proteomes" id="UP000631114"/>
    </source>
</evidence>
<dbReference type="EMBL" id="JADFTS010000007">
    <property type="protein sequence ID" value="KAF9597297.1"/>
    <property type="molecule type" value="Genomic_DNA"/>
</dbReference>
<keyword evidence="2" id="KW-0433">Leucine-rich repeat</keyword>
<dbReference type="OrthoDB" id="1055097at2759"/>
<evidence type="ECO:0000256" key="4">
    <source>
        <dbReference type="ARBA" id="ARBA00022729"/>
    </source>
</evidence>
<keyword evidence="11" id="KW-1185">Reference proteome</keyword>
<gene>
    <name evidence="10" type="ORF">IFM89_016438</name>
</gene>
<evidence type="ECO:0000256" key="7">
    <source>
        <dbReference type="ARBA" id="ARBA00023136"/>
    </source>
</evidence>
<evidence type="ECO:0000313" key="10">
    <source>
        <dbReference type="EMBL" id="KAF9597297.1"/>
    </source>
</evidence>
<evidence type="ECO:0000256" key="6">
    <source>
        <dbReference type="ARBA" id="ARBA00022989"/>
    </source>
</evidence>
<dbReference type="GO" id="GO:0016020">
    <property type="term" value="C:membrane"/>
    <property type="evidence" value="ECO:0007669"/>
    <property type="project" value="UniProtKB-SubCell"/>
</dbReference>
<dbReference type="InterPro" id="IPR032675">
    <property type="entry name" value="LRR_dom_sf"/>
</dbReference>
<keyword evidence="6" id="KW-1133">Transmembrane helix</keyword>
<evidence type="ECO:0000256" key="1">
    <source>
        <dbReference type="ARBA" id="ARBA00004370"/>
    </source>
</evidence>
<dbReference type="Gene3D" id="3.80.10.10">
    <property type="entry name" value="Ribonuclease Inhibitor"/>
    <property type="match status" value="1"/>
</dbReference>
<dbReference type="AlphaFoldDB" id="A0A835HFB8"/>
<reference evidence="10 11" key="1">
    <citation type="submission" date="2020-10" db="EMBL/GenBank/DDBJ databases">
        <title>The Coptis chinensis genome and diversification of protoberbering-type alkaloids.</title>
        <authorList>
            <person name="Wang B."/>
            <person name="Shu S."/>
            <person name="Song C."/>
            <person name="Liu Y."/>
        </authorList>
    </citation>
    <scope>NUCLEOTIDE SEQUENCE [LARGE SCALE GENOMIC DNA]</scope>
    <source>
        <strain evidence="10">HL-2020</strain>
        <tissue evidence="10">Leaf</tissue>
    </source>
</reference>
<name>A0A835HFB8_9MAGN</name>
<evidence type="ECO:0000256" key="2">
    <source>
        <dbReference type="ARBA" id="ARBA00022614"/>
    </source>
</evidence>
<dbReference type="SUPFAM" id="SSF52058">
    <property type="entry name" value="L domain-like"/>
    <property type="match status" value="1"/>
</dbReference>
<comment type="caution">
    <text evidence="10">The sequence shown here is derived from an EMBL/GenBank/DDBJ whole genome shotgun (WGS) entry which is preliminary data.</text>
</comment>
<keyword evidence="8" id="KW-0675">Receptor</keyword>
<keyword evidence="4" id="KW-0732">Signal</keyword>
<keyword evidence="3" id="KW-0812">Transmembrane</keyword>
<dbReference type="Pfam" id="PF00560">
    <property type="entry name" value="LRR_1"/>
    <property type="match status" value="3"/>
</dbReference>
<feature type="domain" description="Leucine-rich repeat-containing N-terminal plant-type" evidence="9">
    <location>
        <begin position="294"/>
        <end position="328"/>
    </location>
</feature>
<dbReference type="Pfam" id="PF13855">
    <property type="entry name" value="LRR_8"/>
    <property type="match status" value="1"/>
</dbReference>
<dbReference type="Proteomes" id="UP000631114">
    <property type="component" value="Unassembled WGS sequence"/>
</dbReference>
<dbReference type="PANTHER" id="PTHR48007">
    <property type="entry name" value="LEUCINE-RICH REPEAT RECEPTOR-LIKE PROTEIN KINASE PXC1"/>
    <property type="match status" value="1"/>
</dbReference>
<keyword evidence="7" id="KW-0472">Membrane</keyword>